<dbReference type="Pfam" id="PF10988">
    <property type="entry name" value="DUF2807"/>
    <property type="match status" value="1"/>
</dbReference>
<evidence type="ECO:0000313" key="2">
    <source>
        <dbReference type="EMBL" id="MFD2873526.1"/>
    </source>
</evidence>
<proteinExistence type="predicted"/>
<comment type="caution">
    <text evidence="2">The sequence shown here is derived from an EMBL/GenBank/DDBJ whole genome shotgun (WGS) entry which is preliminary data.</text>
</comment>
<dbReference type="EMBL" id="JBHUPD010000002">
    <property type="protein sequence ID" value="MFD2873526.1"/>
    <property type="molecule type" value="Genomic_DNA"/>
</dbReference>
<reference evidence="3" key="1">
    <citation type="journal article" date="2019" name="Int. J. Syst. Evol. Microbiol.">
        <title>The Global Catalogue of Microorganisms (GCM) 10K type strain sequencing project: providing services to taxonomists for standard genome sequencing and annotation.</title>
        <authorList>
            <consortium name="The Broad Institute Genomics Platform"/>
            <consortium name="The Broad Institute Genome Sequencing Center for Infectious Disease"/>
            <person name="Wu L."/>
            <person name="Ma J."/>
        </authorList>
    </citation>
    <scope>NUCLEOTIDE SEQUENCE [LARGE SCALE GENOMIC DNA]</scope>
    <source>
        <strain evidence="3">KCTC 22437</strain>
    </source>
</reference>
<accession>A0ABW5YFD5</accession>
<feature type="domain" description="Putative auto-transporter adhesin head GIN" evidence="1">
    <location>
        <begin position="64"/>
        <end position="218"/>
    </location>
</feature>
<evidence type="ECO:0000313" key="3">
    <source>
        <dbReference type="Proteomes" id="UP001597557"/>
    </source>
</evidence>
<organism evidence="2 3">
    <name type="scientific">Mucilaginibacter ximonensis</name>
    <dbReference type="NCBI Taxonomy" id="538021"/>
    <lineage>
        <taxon>Bacteria</taxon>
        <taxon>Pseudomonadati</taxon>
        <taxon>Bacteroidota</taxon>
        <taxon>Sphingobacteriia</taxon>
        <taxon>Sphingobacteriales</taxon>
        <taxon>Sphingobacteriaceae</taxon>
        <taxon>Mucilaginibacter</taxon>
    </lineage>
</organism>
<dbReference type="InterPro" id="IPR021255">
    <property type="entry name" value="DUF2807"/>
</dbReference>
<dbReference type="Gene3D" id="2.160.20.120">
    <property type="match status" value="1"/>
</dbReference>
<dbReference type="RefSeq" id="WP_377186431.1">
    <property type="nucleotide sequence ID" value="NZ_JBHUPD010000002.1"/>
</dbReference>
<evidence type="ECO:0000259" key="1">
    <source>
        <dbReference type="Pfam" id="PF10988"/>
    </source>
</evidence>
<name>A0ABW5YFD5_9SPHI</name>
<dbReference type="Proteomes" id="UP001597557">
    <property type="component" value="Unassembled WGS sequence"/>
</dbReference>
<keyword evidence="3" id="KW-1185">Reference proteome</keyword>
<protein>
    <submittedName>
        <fullName evidence="2">GIN domain-containing protein</fullName>
    </submittedName>
</protein>
<gene>
    <name evidence="2" type="ORF">ACFS5N_13660</name>
</gene>
<sequence>MKTSNKFLVAILVLAIISMVSFDMALRAEYKKGDYKSPHYGDVLIPVEDFDVIEDYTSYKTFTDITSGSKFEIWVDKSAQNDLIFTVKNHILKINFKKSNSDDRNQAYGIHIRCPRLNELTRAISPGDKVIYESGSLTMGIFNQDSVRLENSAPGIINLTPVDVKKIKMIMWDGLLNIGGNGNADTADFDIRNGSRLDIGKIKMRKVNYKLDDSSQVTLSGAVWHQIR</sequence>